<keyword evidence="7" id="KW-1185">Reference proteome</keyword>
<gene>
    <name evidence="6" type="ORF">SAMN06269250_1193</name>
</gene>
<feature type="region of interest" description="Disordered" evidence="4">
    <location>
        <begin position="32"/>
        <end position="85"/>
    </location>
</feature>
<dbReference type="AlphaFoldDB" id="A0A286F9Z3"/>
<sequence>MHLLALFIVYLTLSGIYSPDTVSDPSTVTSTLRFSQQSRQKKKRAKPPVRQSARKQTARTGKRSQARPTAKKTRQPVRVAKRSRSVVAVRKKRTVSKKVVLPVSRRLAIMGSRYATIPTLDGQLGGTVYYLASGHGGPDPGAIGRYRKQRLPEDEYAYDVTLRLARLLIQHGATVYMIVQDRNDGIRDQAVLPIDYDEVAYPNQAIPLNQTSRLRQTTTAVNGEYARHKGRYQRFITIHVDSRSKGETTDVFFYHHPQSKVGLRLARHIHKTFLANYRRHRPARPYMGRVSSRGSLYVVKNSHPPTVFIELGNIQNSLDQRRFLIPQNRQALANWMCQGIVTDYRTR</sequence>
<dbReference type="EMBL" id="OCNH01000001">
    <property type="protein sequence ID" value="SOD80020.1"/>
    <property type="molecule type" value="Genomic_DNA"/>
</dbReference>
<evidence type="ECO:0000313" key="7">
    <source>
        <dbReference type="Proteomes" id="UP000219452"/>
    </source>
</evidence>
<name>A0A286F9Z3_9BACT</name>
<dbReference type="Proteomes" id="UP000219452">
    <property type="component" value="Unassembled WGS sequence"/>
</dbReference>
<dbReference type="CDD" id="cd02696">
    <property type="entry name" value="MurNAc-LAA"/>
    <property type="match status" value="1"/>
</dbReference>
<dbReference type="RefSeq" id="WP_097124860.1">
    <property type="nucleotide sequence ID" value="NZ_OCNH01000001.1"/>
</dbReference>
<keyword evidence="3" id="KW-0378">Hydrolase</keyword>
<accession>A0A286F9Z3</accession>
<reference evidence="7" key="1">
    <citation type="submission" date="2017-09" db="EMBL/GenBank/DDBJ databases">
        <authorList>
            <person name="Varghese N."/>
            <person name="Submissions S."/>
        </authorList>
    </citation>
    <scope>NUCLEOTIDE SEQUENCE [LARGE SCALE GENOMIC DNA]</scope>
    <source>
        <strain evidence="7">DSM 29961</strain>
    </source>
</reference>
<dbReference type="EC" id="3.5.1.28" evidence="2"/>
<dbReference type="SMART" id="SM00646">
    <property type="entry name" value="Ami_3"/>
    <property type="match status" value="1"/>
</dbReference>
<dbReference type="InterPro" id="IPR050695">
    <property type="entry name" value="N-acetylmuramoyl_amidase_3"/>
</dbReference>
<dbReference type="OrthoDB" id="936124at2"/>
<dbReference type="SUPFAM" id="SSF53187">
    <property type="entry name" value="Zn-dependent exopeptidases"/>
    <property type="match status" value="1"/>
</dbReference>
<dbReference type="PANTHER" id="PTHR30404:SF0">
    <property type="entry name" value="N-ACETYLMURAMOYL-L-ALANINE AMIDASE AMIC"/>
    <property type="match status" value="1"/>
</dbReference>
<feature type="domain" description="MurNAc-LAA" evidence="5">
    <location>
        <begin position="232"/>
        <end position="341"/>
    </location>
</feature>
<evidence type="ECO:0000259" key="5">
    <source>
        <dbReference type="SMART" id="SM00646"/>
    </source>
</evidence>
<proteinExistence type="predicted"/>
<dbReference type="Pfam" id="PF01520">
    <property type="entry name" value="Amidase_3"/>
    <property type="match status" value="1"/>
</dbReference>
<comment type="catalytic activity">
    <reaction evidence="1">
        <text>Hydrolyzes the link between N-acetylmuramoyl residues and L-amino acid residues in certain cell-wall glycopeptides.</text>
        <dbReference type="EC" id="3.5.1.28"/>
    </reaction>
</comment>
<evidence type="ECO:0000256" key="4">
    <source>
        <dbReference type="SAM" id="MobiDB-lite"/>
    </source>
</evidence>
<dbReference type="GO" id="GO:0008745">
    <property type="term" value="F:N-acetylmuramoyl-L-alanine amidase activity"/>
    <property type="evidence" value="ECO:0007669"/>
    <property type="project" value="UniProtKB-EC"/>
</dbReference>
<protein>
    <recommendedName>
        <fullName evidence="2">N-acetylmuramoyl-L-alanine amidase</fullName>
        <ecNumber evidence="2">3.5.1.28</ecNumber>
    </recommendedName>
</protein>
<evidence type="ECO:0000313" key="6">
    <source>
        <dbReference type="EMBL" id="SOD80020.1"/>
    </source>
</evidence>
<dbReference type="GO" id="GO:0030288">
    <property type="term" value="C:outer membrane-bounded periplasmic space"/>
    <property type="evidence" value="ECO:0007669"/>
    <property type="project" value="TreeGrafter"/>
</dbReference>
<feature type="compositionally biased region" description="Basic residues" evidence="4">
    <location>
        <begin position="39"/>
        <end position="85"/>
    </location>
</feature>
<evidence type="ECO:0000256" key="3">
    <source>
        <dbReference type="ARBA" id="ARBA00022801"/>
    </source>
</evidence>
<organism evidence="6 7">
    <name type="scientific">Spirosoma fluviale</name>
    <dbReference type="NCBI Taxonomy" id="1597977"/>
    <lineage>
        <taxon>Bacteria</taxon>
        <taxon>Pseudomonadati</taxon>
        <taxon>Bacteroidota</taxon>
        <taxon>Cytophagia</taxon>
        <taxon>Cytophagales</taxon>
        <taxon>Cytophagaceae</taxon>
        <taxon>Spirosoma</taxon>
    </lineage>
</organism>
<dbReference type="PANTHER" id="PTHR30404">
    <property type="entry name" value="N-ACETYLMURAMOYL-L-ALANINE AMIDASE"/>
    <property type="match status" value="1"/>
</dbReference>
<dbReference type="GO" id="GO:0009253">
    <property type="term" value="P:peptidoglycan catabolic process"/>
    <property type="evidence" value="ECO:0007669"/>
    <property type="project" value="InterPro"/>
</dbReference>
<evidence type="ECO:0000256" key="2">
    <source>
        <dbReference type="ARBA" id="ARBA00011901"/>
    </source>
</evidence>
<dbReference type="Gene3D" id="3.40.630.40">
    <property type="entry name" value="Zn-dependent exopeptidases"/>
    <property type="match status" value="1"/>
</dbReference>
<evidence type="ECO:0000256" key="1">
    <source>
        <dbReference type="ARBA" id="ARBA00001561"/>
    </source>
</evidence>
<dbReference type="InterPro" id="IPR002508">
    <property type="entry name" value="MurNAc-LAA_cat"/>
</dbReference>